<name>A0A850QG80_9BURK</name>
<dbReference type="AlphaFoldDB" id="A0A850QG80"/>
<proteinExistence type="predicted"/>
<evidence type="ECO:0000313" key="1">
    <source>
        <dbReference type="EMBL" id="NVO76363.1"/>
    </source>
</evidence>
<dbReference type="EMBL" id="JABXYJ010000001">
    <property type="protein sequence ID" value="NVO76363.1"/>
    <property type="molecule type" value="Genomic_DNA"/>
</dbReference>
<reference evidence="1 2" key="1">
    <citation type="submission" date="2020-06" db="EMBL/GenBank/DDBJ databases">
        <authorList>
            <person name="Qiu C."/>
            <person name="Liu Z."/>
        </authorList>
    </citation>
    <scope>NUCLEOTIDE SEQUENCE [LARGE SCALE GENOMIC DNA]</scope>
    <source>
        <strain evidence="1 2">EM 1</strain>
    </source>
</reference>
<protein>
    <submittedName>
        <fullName evidence="1">Uncharacterized protein</fullName>
    </submittedName>
</protein>
<sequence length="64" mass="6842">MIVDSSGLSVDARNSFHSAAGLWVQHDMPLNMLNCRDVSGVYAGGQHLDSLAIASRTLPSSQKK</sequence>
<gene>
    <name evidence="1" type="ORF">HV832_00775</name>
</gene>
<evidence type="ECO:0000313" key="2">
    <source>
        <dbReference type="Proteomes" id="UP000588051"/>
    </source>
</evidence>
<accession>A0A850QG80</accession>
<comment type="caution">
    <text evidence="1">The sequence shown here is derived from an EMBL/GenBank/DDBJ whole genome shotgun (WGS) entry which is preliminary data.</text>
</comment>
<keyword evidence="2" id="KW-1185">Reference proteome</keyword>
<dbReference type="Proteomes" id="UP000588051">
    <property type="component" value="Unassembled WGS sequence"/>
</dbReference>
<organism evidence="1 2">
    <name type="scientific">Undibacterium oligocarboniphilum</name>
    <dbReference type="NCBI Taxonomy" id="666702"/>
    <lineage>
        <taxon>Bacteria</taxon>
        <taxon>Pseudomonadati</taxon>
        <taxon>Pseudomonadota</taxon>
        <taxon>Betaproteobacteria</taxon>
        <taxon>Burkholderiales</taxon>
        <taxon>Oxalobacteraceae</taxon>
        <taxon>Undibacterium</taxon>
    </lineage>
</organism>
<dbReference type="RefSeq" id="WP_176801645.1">
    <property type="nucleotide sequence ID" value="NZ_JABXYJ010000001.1"/>
</dbReference>